<evidence type="ECO:0000313" key="2">
    <source>
        <dbReference type="EMBL" id="GHC88108.1"/>
    </source>
</evidence>
<proteinExistence type="predicted"/>
<feature type="transmembrane region" description="Helical" evidence="1">
    <location>
        <begin position="245"/>
        <end position="269"/>
    </location>
</feature>
<organism evidence="2 3">
    <name type="scientific">Pseudorhodoferax aquiterrae</name>
    <dbReference type="NCBI Taxonomy" id="747304"/>
    <lineage>
        <taxon>Bacteria</taxon>
        <taxon>Pseudomonadati</taxon>
        <taxon>Pseudomonadota</taxon>
        <taxon>Betaproteobacteria</taxon>
        <taxon>Burkholderiales</taxon>
        <taxon>Comamonadaceae</taxon>
    </lineage>
</organism>
<keyword evidence="1" id="KW-0812">Transmembrane</keyword>
<dbReference type="EMBL" id="BMYK01000010">
    <property type="protein sequence ID" value="GHC88108.1"/>
    <property type="molecule type" value="Genomic_DNA"/>
</dbReference>
<reference evidence="3" key="1">
    <citation type="journal article" date="2019" name="Int. J. Syst. Evol. Microbiol.">
        <title>The Global Catalogue of Microorganisms (GCM) 10K type strain sequencing project: providing services to taxonomists for standard genome sequencing and annotation.</title>
        <authorList>
            <consortium name="The Broad Institute Genomics Platform"/>
            <consortium name="The Broad Institute Genome Sequencing Center for Infectious Disease"/>
            <person name="Wu L."/>
            <person name="Ma J."/>
        </authorList>
    </citation>
    <scope>NUCLEOTIDE SEQUENCE [LARGE SCALE GENOMIC DNA]</scope>
    <source>
        <strain evidence="3">KCTC 23314</strain>
    </source>
</reference>
<dbReference type="Proteomes" id="UP000626210">
    <property type="component" value="Unassembled WGS sequence"/>
</dbReference>
<keyword evidence="1" id="KW-0472">Membrane</keyword>
<keyword evidence="3" id="KW-1185">Reference proteome</keyword>
<feature type="transmembrane region" description="Helical" evidence="1">
    <location>
        <begin position="185"/>
        <end position="201"/>
    </location>
</feature>
<evidence type="ECO:0008006" key="4">
    <source>
        <dbReference type="Google" id="ProtNLM"/>
    </source>
</evidence>
<dbReference type="SUPFAM" id="SSF141571">
    <property type="entry name" value="Pentapeptide repeat-like"/>
    <property type="match status" value="1"/>
</dbReference>
<evidence type="ECO:0000256" key="1">
    <source>
        <dbReference type="SAM" id="Phobius"/>
    </source>
</evidence>
<sequence>MLISSEEVYEKAFEPSSKLQADDPTEKLSVKDKIFKSMRFYGTHFVGVVFTRCTFHECLFLSAHFEDCAFHECKFIRCNTHKFRLTRTYLDPRSFLAEIFDQKKYPNIGVDLFHTLLKNSVDESQPEFRDSAEYHFRLWQRYNHISYWRKEKGTERWLNVRFYAYWFWNISFQFLFGYGVRVRNILLWTPMLFALVWLYNHMHWADYGIKAQVLADVPLSIKTAFFTLGNMSTFGTADLTPSTSYGLLAVSFQVVLGIGWIALSTAMIVKRFVR</sequence>
<dbReference type="Gene3D" id="2.160.20.80">
    <property type="entry name" value="E3 ubiquitin-protein ligase SopA"/>
    <property type="match status" value="1"/>
</dbReference>
<feature type="transmembrane region" description="Helical" evidence="1">
    <location>
        <begin position="162"/>
        <end position="179"/>
    </location>
</feature>
<protein>
    <recommendedName>
        <fullName evidence="4">Potassium channel domain-containing protein</fullName>
    </recommendedName>
</protein>
<accession>A0ABQ3G4E4</accession>
<evidence type="ECO:0000313" key="3">
    <source>
        <dbReference type="Proteomes" id="UP000626210"/>
    </source>
</evidence>
<gene>
    <name evidence="2" type="ORF">GCM10007320_34970</name>
</gene>
<name>A0ABQ3G4E4_9BURK</name>
<dbReference type="Gene3D" id="1.10.287.70">
    <property type="match status" value="1"/>
</dbReference>
<keyword evidence="1" id="KW-1133">Transmembrane helix</keyword>
<comment type="caution">
    <text evidence="2">The sequence shown here is derived from an EMBL/GenBank/DDBJ whole genome shotgun (WGS) entry which is preliminary data.</text>
</comment>